<gene>
    <name evidence="9" type="ORF">MCOR_3871</name>
</gene>
<dbReference type="SMART" id="SM00034">
    <property type="entry name" value="CLECT"/>
    <property type="match status" value="1"/>
</dbReference>
<keyword evidence="3 7" id="KW-0732">Signal</keyword>
<evidence type="ECO:0000256" key="5">
    <source>
        <dbReference type="ARBA" id="ARBA00023157"/>
    </source>
</evidence>
<feature type="compositionally biased region" description="Polar residues" evidence="6">
    <location>
        <begin position="127"/>
        <end position="136"/>
    </location>
</feature>
<evidence type="ECO:0000256" key="7">
    <source>
        <dbReference type="SAM" id="SignalP"/>
    </source>
</evidence>
<dbReference type="GO" id="GO:0008083">
    <property type="term" value="F:growth factor activity"/>
    <property type="evidence" value="ECO:0007669"/>
    <property type="project" value="TreeGrafter"/>
</dbReference>
<dbReference type="OrthoDB" id="6162957at2759"/>
<dbReference type="InterPro" id="IPR051663">
    <property type="entry name" value="CLec_Tetranectin-domain"/>
</dbReference>
<dbReference type="InterPro" id="IPR016187">
    <property type="entry name" value="CTDL_fold"/>
</dbReference>
<feature type="region of interest" description="Disordered" evidence="6">
    <location>
        <begin position="116"/>
        <end position="136"/>
    </location>
</feature>
<evidence type="ECO:0000313" key="9">
    <source>
        <dbReference type="EMBL" id="CAC5361931.1"/>
    </source>
</evidence>
<dbReference type="AlphaFoldDB" id="A0A6J8A7V8"/>
<proteinExistence type="predicted"/>
<dbReference type="PROSITE" id="PS00615">
    <property type="entry name" value="C_TYPE_LECTIN_1"/>
    <property type="match status" value="1"/>
</dbReference>
<dbReference type="GO" id="GO:0005615">
    <property type="term" value="C:extracellular space"/>
    <property type="evidence" value="ECO:0007669"/>
    <property type="project" value="TreeGrafter"/>
</dbReference>
<dbReference type="InterPro" id="IPR016186">
    <property type="entry name" value="C-type_lectin-like/link_sf"/>
</dbReference>
<feature type="domain" description="C-type lectin" evidence="8">
    <location>
        <begin position="149"/>
        <end position="242"/>
    </location>
</feature>
<dbReference type="InterPro" id="IPR001304">
    <property type="entry name" value="C-type_lectin-like"/>
</dbReference>
<comment type="subcellular location">
    <subcellularLocation>
        <location evidence="1">Secreted</location>
    </subcellularLocation>
</comment>
<evidence type="ECO:0000259" key="8">
    <source>
        <dbReference type="PROSITE" id="PS50041"/>
    </source>
</evidence>
<dbReference type="EMBL" id="CACVKT020000711">
    <property type="protein sequence ID" value="CAC5361931.1"/>
    <property type="molecule type" value="Genomic_DNA"/>
</dbReference>
<feature type="signal peptide" evidence="7">
    <location>
        <begin position="1"/>
        <end position="18"/>
    </location>
</feature>
<accession>A0A6J8A7V8</accession>
<dbReference type="PROSITE" id="PS50041">
    <property type="entry name" value="C_TYPE_LECTIN_2"/>
    <property type="match status" value="1"/>
</dbReference>
<keyword evidence="10" id="KW-1185">Reference proteome</keyword>
<dbReference type="Pfam" id="PF00059">
    <property type="entry name" value="Lectin_C"/>
    <property type="match status" value="1"/>
</dbReference>
<evidence type="ECO:0000313" key="10">
    <source>
        <dbReference type="Proteomes" id="UP000507470"/>
    </source>
</evidence>
<dbReference type="PANTHER" id="PTHR22799">
    <property type="entry name" value="TETRANECTIN-RELATED"/>
    <property type="match status" value="1"/>
</dbReference>
<feature type="chain" id="PRO_5026870194" description="C-type lectin domain-containing protein" evidence="7">
    <location>
        <begin position="19"/>
        <end position="262"/>
    </location>
</feature>
<dbReference type="InterPro" id="IPR018378">
    <property type="entry name" value="C-type_lectin_CS"/>
</dbReference>
<keyword evidence="2" id="KW-0964">Secreted</keyword>
<organism evidence="9 10">
    <name type="scientific">Mytilus coruscus</name>
    <name type="common">Sea mussel</name>
    <dbReference type="NCBI Taxonomy" id="42192"/>
    <lineage>
        <taxon>Eukaryota</taxon>
        <taxon>Metazoa</taxon>
        <taxon>Spiralia</taxon>
        <taxon>Lophotrochozoa</taxon>
        <taxon>Mollusca</taxon>
        <taxon>Bivalvia</taxon>
        <taxon>Autobranchia</taxon>
        <taxon>Pteriomorphia</taxon>
        <taxon>Mytilida</taxon>
        <taxon>Mytiloidea</taxon>
        <taxon>Mytilidae</taxon>
        <taxon>Mytilinae</taxon>
        <taxon>Mytilus</taxon>
    </lineage>
</organism>
<evidence type="ECO:0000256" key="2">
    <source>
        <dbReference type="ARBA" id="ARBA00022525"/>
    </source>
</evidence>
<reference evidence="9 10" key="1">
    <citation type="submission" date="2020-06" db="EMBL/GenBank/DDBJ databases">
        <authorList>
            <person name="Li R."/>
            <person name="Bekaert M."/>
        </authorList>
    </citation>
    <scope>NUCLEOTIDE SEQUENCE [LARGE SCALE GENOMIC DNA]</scope>
    <source>
        <strain evidence="10">wild</strain>
    </source>
</reference>
<protein>
    <recommendedName>
        <fullName evidence="8">C-type lectin domain-containing protein</fullName>
    </recommendedName>
</protein>
<sequence>MHKIFVVFLICTGKYALAIRIQNLPCFTDESQKDLEDARKELTTVDNYLEKTVEMLTEEFQKTLNIMKNQLVTMKTNVSKIVKKVETDLIVMEKDLEDLDSQLTFLSTTTELSQQSASDWETDNASDRNNFNQPNKQQKLSNFKTSRLCRDYGGYLVKIDNSTENEWLQSNRPSKSIGYWLGLTDLIEGEWRWSIDQSLATFKTWQSGYGSKGHTSNCVSFSGGRSTWFDTSCKIGYYYICERNFCKYFNFYQYVVAFFDIL</sequence>
<dbReference type="CDD" id="cd00037">
    <property type="entry name" value="CLECT"/>
    <property type="match status" value="1"/>
</dbReference>
<evidence type="ECO:0000256" key="3">
    <source>
        <dbReference type="ARBA" id="ARBA00022729"/>
    </source>
</evidence>
<dbReference type="Proteomes" id="UP000507470">
    <property type="component" value="Unassembled WGS sequence"/>
</dbReference>
<evidence type="ECO:0000256" key="1">
    <source>
        <dbReference type="ARBA" id="ARBA00004613"/>
    </source>
</evidence>
<dbReference type="SUPFAM" id="SSF56436">
    <property type="entry name" value="C-type lectin-like"/>
    <property type="match status" value="1"/>
</dbReference>
<dbReference type="Gene3D" id="3.10.100.10">
    <property type="entry name" value="Mannose-Binding Protein A, subunit A"/>
    <property type="match status" value="1"/>
</dbReference>
<keyword evidence="5" id="KW-1015">Disulfide bond</keyword>
<evidence type="ECO:0000256" key="4">
    <source>
        <dbReference type="ARBA" id="ARBA00022734"/>
    </source>
</evidence>
<dbReference type="GO" id="GO:0030246">
    <property type="term" value="F:carbohydrate binding"/>
    <property type="evidence" value="ECO:0007669"/>
    <property type="project" value="UniProtKB-KW"/>
</dbReference>
<evidence type="ECO:0000256" key="6">
    <source>
        <dbReference type="SAM" id="MobiDB-lite"/>
    </source>
</evidence>
<dbReference type="PANTHER" id="PTHR22799:SF1">
    <property type="entry name" value="C-TYPE LECTIN DOMAIN FAMILY 11 MEMBER A"/>
    <property type="match status" value="1"/>
</dbReference>
<name>A0A6J8A7V8_MYTCO</name>
<keyword evidence="4" id="KW-0430">Lectin</keyword>